<dbReference type="EMBL" id="JASBWS010000076">
    <property type="protein sequence ID" value="KAJ9100351.1"/>
    <property type="molecule type" value="Genomic_DNA"/>
</dbReference>
<proteinExistence type="predicted"/>
<name>A0ACC2VNI6_9TREE</name>
<accession>A0ACC2VNI6</accession>
<keyword evidence="2" id="KW-1185">Reference proteome</keyword>
<dbReference type="Proteomes" id="UP001230649">
    <property type="component" value="Unassembled WGS sequence"/>
</dbReference>
<gene>
    <name evidence="1" type="ORF">QFC20_005484</name>
</gene>
<evidence type="ECO:0000313" key="2">
    <source>
        <dbReference type="Proteomes" id="UP001230649"/>
    </source>
</evidence>
<reference evidence="1" key="1">
    <citation type="submission" date="2023-04" db="EMBL/GenBank/DDBJ databases">
        <title>Draft Genome sequencing of Naganishia species isolated from polar environments using Oxford Nanopore Technology.</title>
        <authorList>
            <person name="Leo P."/>
            <person name="Venkateswaran K."/>
        </authorList>
    </citation>
    <scope>NUCLEOTIDE SEQUENCE</scope>
    <source>
        <strain evidence="1">MNA-CCFEE 5262</strain>
    </source>
</reference>
<comment type="caution">
    <text evidence="1">The sequence shown here is derived from an EMBL/GenBank/DDBJ whole genome shotgun (WGS) entry which is preliminary data.</text>
</comment>
<evidence type="ECO:0000313" key="1">
    <source>
        <dbReference type="EMBL" id="KAJ9100351.1"/>
    </source>
</evidence>
<sequence>MIRTTVPAQDLPKYQTGADCLNAFVDKAIKGPADRFIVARDYERLKERQKNKEENAPSPSDSTPPALEPFTEYPYEDFPH</sequence>
<protein>
    <submittedName>
        <fullName evidence="1">Uncharacterized protein</fullName>
    </submittedName>
</protein>
<organism evidence="1 2">
    <name type="scientific">Naganishia adeliensis</name>
    <dbReference type="NCBI Taxonomy" id="92952"/>
    <lineage>
        <taxon>Eukaryota</taxon>
        <taxon>Fungi</taxon>
        <taxon>Dikarya</taxon>
        <taxon>Basidiomycota</taxon>
        <taxon>Agaricomycotina</taxon>
        <taxon>Tremellomycetes</taxon>
        <taxon>Filobasidiales</taxon>
        <taxon>Filobasidiaceae</taxon>
        <taxon>Naganishia</taxon>
    </lineage>
</organism>